<organism evidence="7 8">
    <name type="scientific">Brevundimonas subvibrioides</name>
    <dbReference type="NCBI Taxonomy" id="74313"/>
    <lineage>
        <taxon>Bacteria</taxon>
        <taxon>Pseudomonadati</taxon>
        <taxon>Pseudomonadota</taxon>
        <taxon>Alphaproteobacteria</taxon>
        <taxon>Caulobacterales</taxon>
        <taxon>Caulobacteraceae</taxon>
        <taxon>Brevundimonas</taxon>
    </lineage>
</organism>
<evidence type="ECO:0000256" key="3">
    <source>
        <dbReference type="ARBA" id="ARBA00023002"/>
    </source>
</evidence>
<dbReference type="SUPFAM" id="SSF50998">
    <property type="entry name" value="Quinoprotein alcohol dehydrogenase-like"/>
    <property type="match status" value="1"/>
</dbReference>
<evidence type="ECO:0000256" key="1">
    <source>
        <dbReference type="ARBA" id="ARBA00001931"/>
    </source>
</evidence>
<dbReference type="AlphaFoldDB" id="A0A258HNE2"/>
<dbReference type="Pfam" id="PF01011">
    <property type="entry name" value="PQQ"/>
    <property type="match status" value="1"/>
</dbReference>
<dbReference type="Proteomes" id="UP000216147">
    <property type="component" value="Unassembled WGS sequence"/>
</dbReference>
<dbReference type="GO" id="GO:0016020">
    <property type="term" value="C:membrane"/>
    <property type="evidence" value="ECO:0007669"/>
    <property type="project" value="InterPro"/>
</dbReference>
<accession>A0A258HNE2</accession>
<dbReference type="SMART" id="SM00564">
    <property type="entry name" value="PQQ"/>
    <property type="match status" value="6"/>
</dbReference>
<feature type="region of interest" description="Disordered" evidence="4">
    <location>
        <begin position="98"/>
        <end position="118"/>
    </location>
</feature>
<dbReference type="GO" id="GO:0048038">
    <property type="term" value="F:quinone binding"/>
    <property type="evidence" value="ECO:0007669"/>
    <property type="project" value="InterPro"/>
</dbReference>
<dbReference type="InterPro" id="IPR017511">
    <property type="entry name" value="PQQ_mDH"/>
</dbReference>
<dbReference type="InterPro" id="IPR018391">
    <property type="entry name" value="PQQ_b-propeller_rpt"/>
</dbReference>
<feature type="compositionally biased region" description="Low complexity" evidence="4">
    <location>
        <begin position="98"/>
        <end position="108"/>
    </location>
</feature>
<dbReference type="Gene3D" id="2.140.10.10">
    <property type="entry name" value="Quinoprotein alcohol dehydrogenase-like superfamily"/>
    <property type="match status" value="2"/>
</dbReference>
<dbReference type="PANTHER" id="PTHR32303:SF4">
    <property type="entry name" value="QUINOPROTEIN GLUCOSE DEHYDROGENASE"/>
    <property type="match status" value="1"/>
</dbReference>
<dbReference type="CDD" id="cd10280">
    <property type="entry name" value="PQQ_mGDH"/>
    <property type="match status" value="1"/>
</dbReference>
<feature type="chain" id="PRO_5013328168" description="Pyrrolo-quinoline quinone repeat domain-containing protein" evidence="5">
    <location>
        <begin position="38"/>
        <end position="664"/>
    </location>
</feature>
<dbReference type="InterPro" id="IPR011047">
    <property type="entry name" value="Quinoprotein_ADH-like_sf"/>
</dbReference>
<comment type="similarity">
    <text evidence="2">Belongs to the bacterial PQQ dehydrogenase family.</text>
</comment>
<protein>
    <recommendedName>
        <fullName evidence="6">Pyrrolo-quinoline quinone repeat domain-containing protein</fullName>
    </recommendedName>
</protein>
<keyword evidence="3" id="KW-0560">Oxidoreductase</keyword>
<feature type="domain" description="Pyrrolo-quinoline quinone repeat" evidence="6">
    <location>
        <begin position="46"/>
        <end position="639"/>
    </location>
</feature>
<evidence type="ECO:0000256" key="4">
    <source>
        <dbReference type="SAM" id="MobiDB-lite"/>
    </source>
</evidence>
<dbReference type="GO" id="GO:0008876">
    <property type="term" value="F:quinoprotein glucose dehydrogenase activity"/>
    <property type="evidence" value="ECO:0007669"/>
    <property type="project" value="TreeGrafter"/>
</dbReference>
<dbReference type="InterPro" id="IPR002372">
    <property type="entry name" value="PQQ_rpt_dom"/>
</dbReference>
<comment type="cofactor">
    <cofactor evidence="1">
        <name>pyrroloquinoline quinone</name>
        <dbReference type="ChEBI" id="CHEBI:58442"/>
    </cofactor>
</comment>
<proteinExistence type="inferred from homology"/>
<feature type="signal peptide" evidence="5">
    <location>
        <begin position="1"/>
        <end position="37"/>
    </location>
</feature>
<dbReference type="PANTHER" id="PTHR32303">
    <property type="entry name" value="QUINOPROTEIN ALCOHOL DEHYDROGENASE (CYTOCHROME C)"/>
    <property type="match status" value="1"/>
</dbReference>
<comment type="caution">
    <text evidence="7">The sequence shown here is derived from an EMBL/GenBank/DDBJ whole genome shotgun (WGS) entry which is preliminary data.</text>
</comment>
<sequence>MRSIRFGRLPGSYAMKLHLLRATVCVAALAFCGSAFAQTVPAAGDWPTYGHDKGGMRFSPLDQINAGNVARLEPAWVFHMRPPVAAASSAEQGTAAAAQAVAEGAAPPGRGGGRGGATQVTPLVVDGLMYLTTPFARVVALRPETGEIVWSYAVGGSGQPSQRGVEYWPGDGAHGPRIIFGTRDGRLIALDARTGLPAEGFGTAGVVEMKTAEIMNGQAAASYGMTSPPIVFENLIITGAAVQEGAGPGASGDVRAWNVLTGEEVWTLHTIAREGEAARTWEADSTDARSGVNAWGFLTVDEARGIVYIPLGAPTWDRYGADREGDNLYSTSLVAADARTGRYLWHFQVVRHDIWDFDLASPPTLMDVVRDGRTIPAVAIVGKVGFMFILDRTTGEPIYDVEQRPVPASDVPGETAAATQPIPTSIEPLSRVTLSADDLSTLTPEHAAFCKALVEENNILLGGPYLPHALDRLTVNMPGTIGGVNWGGGAFDPEQGLFIVNAFDLGQIQSLSPSPDVPGTYTNRSALFGRFWQPETRMPCQQPPWGELLAVNVNTGEIAWRSTLGVTDTLPEAIQKTGRPSIGGPIVTAGGLTFIGATDDQRFRAFDSRTGAELWTVKLDASAHATPMTFMGADGKQYVVITSTGGSFLNSPVTSDAVTAYALP</sequence>
<evidence type="ECO:0000256" key="2">
    <source>
        <dbReference type="ARBA" id="ARBA00008156"/>
    </source>
</evidence>
<reference evidence="7 8" key="1">
    <citation type="submission" date="2017-03" db="EMBL/GenBank/DDBJ databases">
        <title>Lifting the veil on microbial sulfur biogeochemistry in mining wastewaters.</title>
        <authorList>
            <person name="Kantor R.S."/>
            <person name="Colenbrander Nelson T."/>
            <person name="Marshall S."/>
            <person name="Bennett D."/>
            <person name="Apte S."/>
            <person name="Camacho D."/>
            <person name="Thomas B.C."/>
            <person name="Warren L.A."/>
            <person name="Banfield J.F."/>
        </authorList>
    </citation>
    <scope>NUCLEOTIDE SEQUENCE [LARGE SCALE GENOMIC DNA]</scope>
    <source>
        <strain evidence="7">32-68-21</strain>
    </source>
</reference>
<keyword evidence="5" id="KW-0732">Signal</keyword>
<evidence type="ECO:0000256" key="5">
    <source>
        <dbReference type="SAM" id="SignalP"/>
    </source>
</evidence>
<name>A0A258HNE2_9CAUL</name>
<evidence type="ECO:0000313" key="8">
    <source>
        <dbReference type="Proteomes" id="UP000216147"/>
    </source>
</evidence>
<dbReference type="EMBL" id="NCEQ01000004">
    <property type="protein sequence ID" value="OYX57862.1"/>
    <property type="molecule type" value="Genomic_DNA"/>
</dbReference>
<evidence type="ECO:0000259" key="6">
    <source>
        <dbReference type="Pfam" id="PF01011"/>
    </source>
</evidence>
<gene>
    <name evidence="7" type="ORF">B7Y86_05185</name>
</gene>
<evidence type="ECO:0000313" key="7">
    <source>
        <dbReference type="EMBL" id="OYX57862.1"/>
    </source>
</evidence>